<gene>
    <name evidence="2" type="ORF">DSTB1V02_LOCUS11162</name>
</gene>
<evidence type="ECO:0000313" key="3">
    <source>
        <dbReference type="Proteomes" id="UP000677054"/>
    </source>
</evidence>
<reference evidence="2" key="1">
    <citation type="submission" date="2020-11" db="EMBL/GenBank/DDBJ databases">
        <authorList>
            <person name="Tran Van P."/>
        </authorList>
    </citation>
    <scope>NUCLEOTIDE SEQUENCE</scope>
</reference>
<dbReference type="InterPro" id="IPR023393">
    <property type="entry name" value="START-like_dom_sf"/>
</dbReference>
<name>A0A7R9AC08_9CRUS</name>
<evidence type="ECO:0000259" key="1">
    <source>
        <dbReference type="PROSITE" id="PS50848"/>
    </source>
</evidence>
<dbReference type="GO" id="GO:0140284">
    <property type="term" value="C:endoplasmic reticulum-endosome membrane contact site"/>
    <property type="evidence" value="ECO:0007669"/>
    <property type="project" value="TreeGrafter"/>
</dbReference>
<dbReference type="GO" id="GO:0030301">
    <property type="term" value="P:cholesterol transport"/>
    <property type="evidence" value="ECO:0007669"/>
    <property type="project" value="TreeGrafter"/>
</dbReference>
<feature type="domain" description="START" evidence="1">
    <location>
        <begin position="222"/>
        <end position="358"/>
    </location>
</feature>
<dbReference type="OrthoDB" id="74575at2759"/>
<dbReference type="InterPro" id="IPR002913">
    <property type="entry name" value="START_lipid-bd_dom"/>
</dbReference>
<dbReference type="AlphaFoldDB" id="A0A7R9AC08"/>
<dbReference type="InterPro" id="IPR051869">
    <property type="entry name" value="STARD3"/>
</dbReference>
<proteinExistence type="predicted"/>
<dbReference type="SUPFAM" id="SSF55961">
    <property type="entry name" value="Bet v1-like"/>
    <property type="match status" value="1"/>
</dbReference>
<dbReference type="Gene3D" id="3.30.530.20">
    <property type="match status" value="1"/>
</dbReference>
<dbReference type="Pfam" id="PF01852">
    <property type="entry name" value="START"/>
    <property type="match status" value="1"/>
</dbReference>
<dbReference type="PANTHER" id="PTHR46121">
    <property type="entry name" value="STEROIDOGENIC ACUTE REGULATORY PROTEIN-LIKE"/>
    <property type="match status" value="1"/>
</dbReference>
<dbReference type="GO" id="GO:0031902">
    <property type="term" value="C:late endosome membrane"/>
    <property type="evidence" value="ECO:0007669"/>
    <property type="project" value="TreeGrafter"/>
</dbReference>
<sequence>MFRITCLATFNRDILGSLPLEMTTEATLAHLPEPRMILAGASAMGFFVQDLLVTTMLFVRDLAFMSGREVQVADVDGILVLMRHSQLHRDVENINIAMALLGRHCMNKDRRDISRDIRAKKAFRSRIGNEYLPNQSMDYGLPEEVRREYTQEGERALQALRSYLNSTASWDLEEDYPEEEIVVGSQFQPRLGMYFLYTEAVLNYDYEWTFRKSWGAPGQNFEWYKEFSKNEFVQSISEECRIVHETTEPMLSGWIAARDFVSLVCHRKIGETIYWPFSNVTWPGLPPKDGIVRSVEHLGSGHAFSPHKTDKNKSVFQWINGMGLQVPFVPISILKKFAAASHRHFILALRSHLDAMAASSL</sequence>
<dbReference type="PANTHER" id="PTHR46121:SF1">
    <property type="entry name" value="STARD3 N-TERMINAL-LIKE PROTEIN"/>
    <property type="match status" value="1"/>
</dbReference>
<dbReference type="EMBL" id="CAJPEV010003516">
    <property type="protein sequence ID" value="CAG0899925.1"/>
    <property type="molecule type" value="Genomic_DNA"/>
</dbReference>
<protein>
    <recommendedName>
        <fullName evidence="1">START domain-containing protein</fullName>
    </recommendedName>
</protein>
<dbReference type="GO" id="GO:0015485">
    <property type="term" value="F:cholesterol binding"/>
    <property type="evidence" value="ECO:0007669"/>
    <property type="project" value="TreeGrafter"/>
</dbReference>
<organism evidence="2">
    <name type="scientific">Darwinula stevensoni</name>
    <dbReference type="NCBI Taxonomy" id="69355"/>
    <lineage>
        <taxon>Eukaryota</taxon>
        <taxon>Metazoa</taxon>
        <taxon>Ecdysozoa</taxon>
        <taxon>Arthropoda</taxon>
        <taxon>Crustacea</taxon>
        <taxon>Oligostraca</taxon>
        <taxon>Ostracoda</taxon>
        <taxon>Podocopa</taxon>
        <taxon>Podocopida</taxon>
        <taxon>Darwinulocopina</taxon>
        <taxon>Darwinuloidea</taxon>
        <taxon>Darwinulidae</taxon>
        <taxon>Darwinula</taxon>
    </lineage>
</organism>
<dbReference type="Proteomes" id="UP000677054">
    <property type="component" value="Unassembled WGS sequence"/>
</dbReference>
<dbReference type="GO" id="GO:0005789">
    <property type="term" value="C:endoplasmic reticulum membrane"/>
    <property type="evidence" value="ECO:0007669"/>
    <property type="project" value="TreeGrafter"/>
</dbReference>
<keyword evidence="3" id="KW-1185">Reference proteome</keyword>
<dbReference type="PROSITE" id="PS50848">
    <property type="entry name" value="START"/>
    <property type="match status" value="1"/>
</dbReference>
<dbReference type="GO" id="GO:0005765">
    <property type="term" value="C:lysosomal membrane"/>
    <property type="evidence" value="ECO:0007669"/>
    <property type="project" value="TreeGrafter"/>
</dbReference>
<dbReference type="EMBL" id="LR903033">
    <property type="protein sequence ID" value="CAD7251395.1"/>
    <property type="molecule type" value="Genomic_DNA"/>
</dbReference>
<evidence type="ECO:0000313" key="2">
    <source>
        <dbReference type="EMBL" id="CAD7251395.1"/>
    </source>
</evidence>
<accession>A0A7R9AC08</accession>
<dbReference type="GO" id="GO:0099044">
    <property type="term" value="P:vesicle tethering to endoplasmic reticulum"/>
    <property type="evidence" value="ECO:0007669"/>
    <property type="project" value="TreeGrafter"/>
</dbReference>